<dbReference type="SUPFAM" id="SSF55394">
    <property type="entry name" value="Bactericidal permeability-increasing protein, BPI"/>
    <property type="match status" value="1"/>
</dbReference>
<keyword evidence="3" id="KW-1185">Reference proteome</keyword>
<dbReference type="Gene3D" id="3.15.10.10">
    <property type="entry name" value="Bactericidal permeability-increasing protein, domain 1"/>
    <property type="match status" value="1"/>
</dbReference>
<name>A0ABM0LWL1_SACKO</name>
<evidence type="ECO:0000313" key="3">
    <source>
        <dbReference type="Proteomes" id="UP000694865"/>
    </source>
</evidence>
<organism evidence="3 4">
    <name type="scientific">Saccoglossus kowalevskii</name>
    <name type="common">Acorn worm</name>
    <dbReference type="NCBI Taxonomy" id="10224"/>
    <lineage>
        <taxon>Eukaryota</taxon>
        <taxon>Metazoa</taxon>
        <taxon>Hemichordata</taxon>
        <taxon>Enteropneusta</taxon>
        <taxon>Harrimaniidae</taxon>
        <taxon>Saccoglossus</taxon>
    </lineage>
</organism>
<sequence length="228" mass="24381">MVSALVRLCVVVVVFIGCITQTCARWPTQAANPGFKARITKNGLKFINDVGVGMLAKDVPGETIPDISGTADISIGKVDYTVSSMSIRSFNVPVTSLTTQQGVGLSFKASGGAISLHGDWRYKYKKGFIHISDHGNFDATVNGLNINLDIGLGKDSTGHPSITSTHCSGSISSISITFHGGASWLYNLFSSSIENTLKKSLNGKICDIITKEIEDHAKPSLANLKREY</sequence>
<dbReference type="RefSeq" id="XP_006812152.1">
    <property type="nucleotide sequence ID" value="XM_006812089.1"/>
</dbReference>
<dbReference type="Pfam" id="PF01273">
    <property type="entry name" value="LBP_BPI_CETP"/>
    <property type="match status" value="1"/>
</dbReference>
<dbReference type="PANTHER" id="PTHR10504">
    <property type="entry name" value="BACTERICIDAL PERMEABILITY-INCREASING BPI PROTEIN-RELATED"/>
    <property type="match status" value="1"/>
</dbReference>
<keyword evidence="1" id="KW-0732">Signal</keyword>
<gene>
    <name evidence="4" type="primary">LOC100366286</name>
</gene>
<feature type="signal peptide" evidence="1">
    <location>
        <begin position="1"/>
        <end position="24"/>
    </location>
</feature>
<dbReference type="PROSITE" id="PS51257">
    <property type="entry name" value="PROKAR_LIPOPROTEIN"/>
    <property type="match status" value="1"/>
</dbReference>
<protein>
    <submittedName>
        <fullName evidence="4">Lipopolysaccharide-binding protein-like</fullName>
    </submittedName>
</protein>
<dbReference type="InterPro" id="IPR017942">
    <property type="entry name" value="Lipid-bd_serum_glycop_N"/>
</dbReference>
<dbReference type="PANTHER" id="PTHR10504:SF131">
    <property type="entry name" value="BPI2 DOMAIN-CONTAINING PROTEIN"/>
    <property type="match status" value="1"/>
</dbReference>
<feature type="domain" description="Lipid-binding serum glycoprotein N-terminal" evidence="2">
    <location>
        <begin position="38"/>
        <end position="226"/>
    </location>
</feature>
<feature type="chain" id="PRO_5046810536" evidence="1">
    <location>
        <begin position="25"/>
        <end position="228"/>
    </location>
</feature>
<evidence type="ECO:0000256" key="1">
    <source>
        <dbReference type="SAM" id="SignalP"/>
    </source>
</evidence>
<dbReference type="Proteomes" id="UP000694865">
    <property type="component" value="Unplaced"/>
</dbReference>
<proteinExistence type="predicted"/>
<evidence type="ECO:0000313" key="4">
    <source>
        <dbReference type="RefSeq" id="XP_006812152.1"/>
    </source>
</evidence>
<dbReference type="InterPro" id="IPR032942">
    <property type="entry name" value="BPI/LBP/Plunc"/>
</dbReference>
<dbReference type="SMART" id="SM00328">
    <property type="entry name" value="BPI1"/>
    <property type="match status" value="1"/>
</dbReference>
<accession>A0ABM0LWL1</accession>
<dbReference type="GeneID" id="100366286"/>
<evidence type="ECO:0000259" key="2">
    <source>
        <dbReference type="SMART" id="SM00328"/>
    </source>
</evidence>
<reference evidence="4" key="1">
    <citation type="submission" date="2025-08" db="UniProtKB">
        <authorList>
            <consortium name="RefSeq"/>
        </authorList>
    </citation>
    <scope>IDENTIFICATION</scope>
    <source>
        <tissue evidence="4">Testes</tissue>
    </source>
</reference>
<dbReference type="InterPro" id="IPR017943">
    <property type="entry name" value="Bactericidal_perm-incr_a/b_dom"/>
</dbReference>